<dbReference type="InterPro" id="IPR016130">
    <property type="entry name" value="Tyr_Pase_AS"/>
</dbReference>
<accession>A0ABT1XA88</accession>
<evidence type="ECO:0000259" key="2">
    <source>
        <dbReference type="PROSITE" id="PS50056"/>
    </source>
</evidence>
<dbReference type="InterPro" id="IPR029021">
    <property type="entry name" value="Prot-tyrosine_phosphatase-like"/>
</dbReference>
<dbReference type="Proteomes" id="UP001524642">
    <property type="component" value="Unassembled WGS sequence"/>
</dbReference>
<keyword evidence="4" id="KW-1185">Reference proteome</keyword>
<reference evidence="3 4" key="1">
    <citation type="submission" date="2022-06" db="EMBL/GenBank/DDBJ databases">
        <title>Roseomonas CN29.</title>
        <authorList>
            <person name="Cheng Y."/>
            <person name="He X."/>
        </authorList>
    </citation>
    <scope>NUCLEOTIDE SEQUENCE [LARGE SCALE GENOMIC DNA]</scope>
    <source>
        <strain evidence="3 4">CN29</strain>
    </source>
</reference>
<evidence type="ECO:0000313" key="3">
    <source>
        <dbReference type="EMBL" id="MCR0985020.1"/>
    </source>
</evidence>
<comment type="caution">
    <text evidence="3">The sequence shown here is derived from an EMBL/GenBank/DDBJ whole genome shotgun (WGS) entry which is preliminary data.</text>
</comment>
<dbReference type="Gene3D" id="3.90.190.10">
    <property type="entry name" value="Protein tyrosine phosphatase superfamily"/>
    <property type="match status" value="1"/>
</dbReference>
<evidence type="ECO:0000313" key="4">
    <source>
        <dbReference type="Proteomes" id="UP001524642"/>
    </source>
</evidence>
<evidence type="ECO:0000256" key="1">
    <source>
        <dbReference type="SAM" id="MobiDB-lite"/>
    </source>
</evidence>
<feature type="domain" description="Tyrosine specific protein phosphatases" evidence="2">
    <location>
        <begin position="125"/>
        <end position="176"/>
    </location>
</feature>
<dbReference type="PROSITE" id="PS00383">
    <property type="entry name" value="TYR_PHOSPHATASE_1"/>
    <property type="match status" value="1"/>
</dbReference>
<protein>
    <recommendedName>
        <fullName evidence="2">Tyrosine specific protein phosphatases domain-containing protein</fullName>
    </recommendedName>
</protein>
<feature type="region of interest" description="Disordered" evidence="1">
    <location>
        <begin position="1"/>
        <end position="28"/>
    </location>
</feature>
<dbReference type="EMBL" id="JANJOU010000028">
    <property type="protein sequence ID" value="MCR0985020.1"/>
    <property type="molecule type" value="Genomic_DNA"/>
</dbReference>
<sequence>MHPSEPRCGGADVRSSTPGRNTAKRSTRTLKTIEKSHDIETIYNEPLGVSARTWARRHGHAFPGVITVEDPDQPASDLVRFEQQPPDHLVLRFVDLDSPAPSPHTGLPRFRMADEADLERALAFGRAKSRARLLVHCNAGIGRSTAVAFAILADRLGPGQEQQALDEVLRIRPQAVPNLHVVDLADRVLGRGGELVRVVAAWDAARPDNARHRSYNRLAHFVFNSMRLDPGH</sequence>
<proteinExistence type="predicted"/>
<dbReference type="SUPFAM" id="SSF52799">
    <property type="entry name" value="(Phosphotyrosine protein) phosphatases II"/>
    <property type="match status" value="1"/>
</dbReference>
<dbReference type="RefSeq" id="WP_257718673.1">
    <property type="nucleotide sequence ID" value="NZ_JANJOU010000028.1"/>
</dbReference>
<dbReference type="PROSITE" id="PS50056">
    <property type="entry name" value="TYR_PHOSPHATASE_2"/>
    <property type="match status" value="1"/>
</dbReference>
<name>A0ABT1XA88_9PROT</name>
<dbReference type="InterPro" id="IPR000387">
    <property type="entry name" value="Tyr_Pase_dom"/>
</dbReference>
<gene>
    <name evidence="3" type="ORF">NRP21_23475</name>
</gene>
<organism evidence="3 4">
    <name type="scientific">Roseomonas populi</name>
    <dbReference type="NCBI Taxonomy" id="3121582"/>
    <lineage>
        <taxon>Bacteria</taxon>
        <taxon>Pseudomonadati</taxon>
        <taxon>Pseudomonadota</taxon>
        <taxon>Alphaproteobacteria</taxon>
        <taxon>Acetobacterales</taxon>
        <taxon>Roseomonadaceae</taxon>
        <taxon>Roseomonas</taxon>
    </lineage>
</organism>